<name>A0ABQ8DWX9_BRANA</name>
<dbReference type="Pfam" id="PF00542">
    <property type="entry name" value="Ribosomal_L12"/>
    <property type="match status" value="1"/>
</dbReference>
<accession>A0ABQ8DWX9</accession>
<dbReference type="InterPro" id="IPR036291">
    <property type="entry name" value="NAD(P)-bd_dom_sf"/>
</dbReference>
<dbReference type="Gene3D" id="3.30.1390.10">
    <property type="match status" value="1"/>
</dbReference>
<organism evidence="4 5">
    <name type="scientific">Brassica napus</name>
    <name type="common">Rape</name>
    <dbReference type="NCBI Taxonomy" id="3708"/>
    <lineage>
        <taxon>Eukaryota</taxon>
        <taxon>Viridiplantae</taxon>
        <taxon>Streptophyta</taxon>
        <taxon>Embryophyta</taxon>
        <taxon>Tracheophyta</taxon>
        <taxon>Spermatophyta</taxon>
        <taxon>Magnoliopsida</taxon>
        <taxon>eudicotyledons</taxon>
        <taxon>Gunneridae</taxon>
        <taxon>Pentapetalae</taxon>
        <taxon>rosids</taxon>
        <taxon>malvids</taxon>
        <taxon>Brassicales</taxon>
        <taxon>Brassicaceae</taxon>
        <taxon>Brassiceae</taxon>
        <taxon>Brassica</taxon>
    </lineage>
</organism>
<evidence type="ECO:0000313" key="5">
    <source>
        <dbReference type="Proteomes" id="UP000824890"/>
    </source>
</evidence>
<dbReference type="InterPro" id="IPR000206">
    <property type="entry name" value="Ribosomal_bL12"/>
</dbReference>
<dbReference type="CDD" id="cd00387">
    <property type="entry name" value="Ribosomal_L7_L12"/>
    <property type="match status" value="1"/>
</dbReference>
<keyword evidence="2" id="KW-0687">Ribonucleoprotein</keyword>
<dbReference type="EMBL" id="JAGKQM010000003">
    <property type="protein sequence ID" value="KAH0933897.1"/>
    <property type="molecule type" value="Genomic_DNA"/>
</dbReference>
<keyword evidence="5" id="KW-1185">Reference proteome</keyword>
<keyword evidence="1" id="KW-0689">Ribosomal protein</keyword>
<proteinExistence type="predicted"/>
<evidence type="ECO:0000256" key="2">
    <source>
        <dbReference type="ARBA" id="ARBA00023274"/>
    </source>
</evidence>
<evidence type="ECO:0000313" key="4">
    <source>
        <dbReference type="EMBL" id="KAH0933897.1"/>
    </source>
</evidence>
<comment type="caution">
    <text evidence="4">The sequence shown here is derived from an EMBL/GenBank/DDBJ whole genome shotgun (WGS) entry which is preliminary data.</text>
</comment>
<reference evidence="4 5" key="1">
    <citation type="submission" date="2021-05" db="EMBL/GenBank/DDBJ databases">
        <title>Genome Assembly of Synthetic Allotetraploid Brassica napus Reveals Homoeologous Exchanges between Subgenomes.</title>
        <authorList>
            <person name="Davis J.T."/>
        </authorList>
    </citation>
    <scope>NUCLEOTIDE SEQUENCE [LARGE SCALE GENOMIC DNA]</scope>
    <source>
        <strain evidence="5">cv. Da-Ae</strain>
        <tissue evidence="4">Seedling</tissue>
    </source>
</reference>
<dbReference type="Proteomes" id="UP000824890">
    <property type="component" value="Unassembled WGS sequence"/>
</dbReference>
<gene>
    <name evidence="4" type="ORF">HID58_011014</name>
</gene>
<dbReference type="PANTHER" id="PTHR43550:SF8">
    <property type="entry name" value="3-DEHYDROSPHINGANINE REDUCTASE TSC10A"/>
    <property type="match status" value="1"/>
</dbReference>
<dbReference type="PANTHER" id="PTHR43550">
    <property type="entry name" value="3-KETODIHYDROSPHINGOSINE REDUCTASE"/>
    <property type="match status" value="1"/>
</dbReference>
<dbReference type="InterPro" id="IPR014719">
    <property type="entry name" value="Ribosomal_bL12_C/ClpS-like"/>
</dbReference>
<evidence type="ECO:0000256" key="1">
    <source>
        <dbReference type="ARBA" id="ARBA00022980"/>
    </source>
</evidence>
<sequence length="373" mass="41503">MLHFLQKKNWDLKPMVHLALTRTTRCNHHADYFDEVGIYGYAAYSASKFGLKSLQQEVIADDIHVTLVFPPDTDTPGFEEEQKSRPEVTIIIAASSGKLWMESRQESSVSCNFGGFLLSLATTGMSPQRSFWIAFLEIITAGPIRLVAHFFQWICHCAALSLSCSDASKIATTSGGSPAGSISFMESAAGCSSSSRVVFNLVMKKLISLVKNVHSRQCQVNWSVQVRFLQKDSVSKPKRYKYPSLYDPYGSRPQPSSKIMELSERIASLYPKERKQISPALNEHLRLPKDDFDARDDEFGSETRSWKLKSRGEEGEDGIKVIKEGRAFTSLGLKEAKELVEKVPVVIKQGLTKEEANGIIEKIKAVGGVADIE</sequence>
<dbReference type="InterPro" id="IPR013823">
    <property type="entry name" value="Ribosomal_bL12_C"/>
</dbReference>
<dbReference type="SUPFAM" id="SSF54736">
    <property type="entry name" value="ClpS-like"/>
    <property type="match status" value="1"/>
</dbReference>
<protein>
    <recommendedName>
        <fullName evidence="3">Large ribosomal subunit protein bL12 C-terminal domain-containing protein</fullName>
    </recommendedName>
</protein>
<dbReference type="SUPFAM" id="SSF51735">
    <property type="entry name" value="NAD(P)-binding Rossmann-fold domains"/>
    <property type="match status" value="1"/>
</dbReference>
<evidence type="ECO:0000259" key="3">
    <source>
        <dbReference type="Pfam" id="PF00542"/>
    </source>
</evidence>
<feature type="domain" description="Large ribosomal subunit protein bL12 C-terminal" evidence="3">
    <location>
        <begin position="315"/>
        <end position="372"/>
    </location>
</feature>